<evidence type="ECO:0000256" key="1">
    <source>
        <dbReference type="SAM" id="Phobius"/>
    </source>
</evidence>
<feature type="transmembrane region" description="Helical" evidence="1">
    <location>
        <begin position="50"/>
        <end position="73"/>
    </location>
</feature>
<keyword evidence="1" id="KW-0812">Transmembrane</keyword>
<gene>
    <name evidence="2" type="ORF">SAMN05216268_13637</name>
</gene>
<dbReference type="RefSeq" id="WP_143179804.1">
    <property type="nucleotide sequence ID" value="NZ_FRBK01000036.1"/>
</dbReference>
<dbReference type="Proteomes" id="UP000184388">
    <property type="component" value="Unassembled WGS sequence"/>
</dbReference>
<keyword evidence="1" id="KW-1133">Transmembrane helix</keyword>
<evidence type="ECO:0000313" key="3">
    <source>
        <dbReference type="Proteomes" id="UP000184388"/>
    </source>
</evidence>
<feature type="transmembrane region" description="Helical" evidence="1">
    <location>
        <begin position="21"/>
        <end position="44"/>
    </location>
</feature>
<protein>
    <submittedName>
        <fullName evidence="2">Uncharacterized protein</fullName>
    </submittedName>
</protein>
<reference evidence="3" key="1">
    <citation type="submission" date="2016-11" db="EMBL/GenBank/DDBJ databases">
        <authorList>
            <person name="Jaros S."/>
            <person name="Januszkiewicz K."/>
            <person name="Wedrychowicz H."/>
        </authorList>
    </citation>
    <scope>NUCLEOTIDE SEQUENCE [LARGE SCALE GENOMIC DNA]</scope>
    <source>
        <strain evidence="3">CGMCC 4.3555</strain>
    </source>
</reference>
<evidence type="ECO:0000313" key="2">
    <source>
        <dbReference type="EMBL" id="SHN32521.1"/>
    </source>
</evidence>
<proteinExistence type="predicted"/>
<name>A0A9X8R0C5_9ACTN</name>
<sequence>MPSPTPQRYGVCLRRDRTVTLGSALTTAGVGIALLSNATAYAFIGFEAVSVIGLIYAWTALTLATISVGHLLLRRHPARDELLWLGSFWAGLAVLLAGEPTHLDPWNRIGNGLFAGGFAATLLGLWWIQTHPTRRQPSAPPGKEPQP</sequence>
<dbReference type="AlphaFoldDB" id="A0A9X8R0C5"/>
<feature type="transmembrane region" description="Helical" evidence="1">
    <location>
        <begin position="82"/>
        <end position="103"/>
    </location>
</feature>
<organism evidence="2 3">
    <name type="scientific">Streptomyces yunnanensis</name>
    <dbReference type="NCBI Taxonomy" id="156453"/>
    <lineage>
        <taxon>Bacteria</taxon>
        <taxon>Bacillati</taxon>
        <taxon>Actinomycetota</taxon>
        <taxon>Actinomycetes</taxon>
        <taxon>Kitasatosporales</taxon>
        <taxon>Streptomycetaceae</taxon>
        <taxon>Streptomyces</taxon>
    </lineage>
</organism>
<dbReference type="EMBL" id="FRBK01000036">
    <property type="protein sequence ID" value="SHN32521.1"/>
    <property type="molecule type" value="Genomic_DNA"/>
</dbReference>
<accession>A0A9X8R0C5</accession>
<feature type="transmembrane region" description="Helical" evidence="1">
    <location>
        <begin position="109"/>
        <end position="128"/>
    </location>
</feature>
<comment type="caution">
    <text evidence="2">The sequence shown here is derived from an EMBL/GenBank/DDBJ whole genome shotgun (WGS) entry which is preliminary data.</text>
</comment>
<keyword evidence="1" id="KW-0472">Membrane</keyword>